<dbReference type="CDD" id="cd12290">
    <property type="entry name" value="RRM1_LARP7"/>
    <property type="match status" value="1"/>
</dbReference>
<dbReference type="Pfam" id="PF00076">
    <property type="entry name" value="RRM_1"/>
    <property type="match status" value="1"/>
</dbReference>
<feature type="compositionally biased region" description="Basic and acidic residues" evidence="13">
    <location>
        <begin position="390"/>
        <end position="407"/>
    </location>
</feature>
<accession>A0A2T7Q056</accession>
<feature type="region of interest" description="Disordered" evidence="13">
    <location>
        <begin position="224"/>
        <end position="488"/>
    </location>
</feature>
<keyword evidence="17" id="KW-1185">Reference proteome</keyword>
<evidence type="ECO:0000256" key="7">
    <source>
        <dbReference type="ARBA" id="ARBA00023015"/>
    </source>
</evidence>
<evidence type="ECO:0000256" key="2">
    <source>
        <dbReference type="ARBA" id="ARBA00015867"/>
    </source>
</evidence>
<comment type="caution">
    <text evidence="16">The sequence shown here is derived from an EMBL/GenBank/DDBJ whole genome shotgun (WGS) entry which is preliminary data.</text>
</comment>
<dbReference type="PROSITE" id="PS50961">
    <property type="entry name" value="HTH_LA"/>
    <property type="match status" value="1"/>
</dbReference>
<keyword evidence="7" id="KW-0805">Transcription regulation</keyword>
<feature type="compositionally biased region" description="Basic residues" evidence="13">
    <location>
        <begin position="472"/>
        <end position="481"/>
    </location>
</feature>
<dbReference type="CDD" id="cd07323">
    <property type="entry name" value="LAM"/>
    <property type="match status" value="1"/>
</dbReference>
<feature type="region of interest" description="Disordered" evidence="13">
    <location>
        <begin position="1"/>
        <end position="28"/>
    </location>
</feature>
<evidence type="ECO:0000256" key="11">
    <source>
        <dbReference type="ARBA" id="ARBA00029640"/>
    </source>
</evidence>
<proteinExistence type="predicted"/>
<evidence type="ECO:0000256" key="5">
    <source>
        <dbReference type="ARBA" id="ARBA00022871"/>
    </source>
</evidence>
<dbReference type="GO" id="GO:0007283">
    <property type="term" value="P:spermatogenesis"/>
    <property type="evidence" value="ECO:0007669"/>
    <property type="project" value="UniProtKB-KW"/>
</dbReference>
<dbReference type="AlphaFoldDB" id="A0A2T7Q056"/>
<dbReference type="InterPro" id="IPR036388">
    <property type="entry name" value="WH-like_DNA-bd_sf"/>
</dbReference>
<dbReference type="GO" id="GO:0005654">
    <property type="term" value="C:nucleoplasm"/>
    <property type="evidence" value="ECO:0007669"/>
    <property type="project" value="UniProtKB-SubCell"/>
</dbReference>
<dbReference type="GO" id="GO:0006397">
    <property type="term" value="P:mRNA processing"/>
    <property type="evidence" value="ECO:0007669"/>
    <property type="project" value="UniProtKB-KW"/>
</dbReference>
<feature type="compositionally biased region" description="Polar residues" evidence="13">
    <location>
        <begin position="337"/>
        <end position="349"/>
    </location>
</feature>
<dbReference type="InterPro" id="IPR006630">
    <property type="entry name" value="La_HTH"/>
</dbReference>
<dbReference type="EMBL" id="PZQS01000001">
    <property type="protein sequence ID" value="PVD39030.1"/>
    <property type="molecule type" value="Genomic_DNA"/>
</dbReference>
<dbReference type="InterPro" id="IPR000504">
    <property type="entry name" value="RRM_dom"/>
</dbReference>
<evidence type="ECO:0000256" key="3">
    <source>
        <dbReference type="ARBA" id="ARBA00022664"/>
    </source>
</evidence>
<evidence type="ECO:0000256" key="12">
    <source>
        <dbReference type="PROSITE-ProRule" id="PRU00332"/>
    </source>
</evidence>
<evidence type="ECO:0000256" key="1">
    <source>
        <dbReference type="ARBA" id="ARBA00004642"/>
    </source>
</evidence>
<gene>
    <name evidence="16" type="ORF">C0Q70_01657</name>
</gene>
<feature type="compositionally biased region" description="Basic and acidic residues" evidence="13">
    <location>
        <begin position="372"/>
        <end position="381"/>
    </location>
</feature>
<evidence type="ECO:0000256" key="4">
    <source>
        <dbReference type="ARBA" id="ARBA00022782"/>
    </source>
</evidence>
<dbReference type="GO" id="GO:0030154">
    <property type="term" value="P:cell differentiation"/>
    <property type="evidence" value="ECO:0007669"/>
    <property type="project" value="UniProtKB-KW"/>
</dbReference>
<evidence type="ECO:0000256" key="9">
    <source>
        <dbReference type="ARBA" id="ARBA00023187"/>
    </source>
</evidence>
<keyword evidence="9" id="KW-0508">mRNA splicing</keyword>
<dbReference type="SMART" id="SM00360">
    <property type="entry name" value="RRM"/>
    <property type="match status" value="1"/>
</dbReference>
<dbReference type="InterPro" id="IPR045180">
    <property type="entry name" value="La_dom_prot"/>
</dbReference>
<dbReference type="PANTHER" id="PTHR22792">
    <property type="entry name" value="LUPUS LA PROTEIN-RELATED"/>
    <property type="match status" value="1"/>
</dbReference>
<dbReference type="GO" id="GO:0008380">
    <property type="term" value="P:RNA splicing"/>
    <property type="evidence" value="ECO:0007669"/>
    <property type="project" value="UniProtKB-KW"/>
</dbReference>
<dbReference type="GO" id="GO:1990904">
    <property type="term" value="C:ribonucleoprotein complex"/>
    <property type="evidence" value="ECO:0007669"/>
    <property type="project" value="InterPro"/>
</dbReference>
<dbReference type="PANTHER" id="PTHR22792:SF62">
    <property type="entry name" value="LA-RELATED PROTEIN 7"/>
    <property type="match status" value="1"/>
</dbReference>
<evidence type="ECO:0000256" key="10">
    <source>
        <dbReference type="ARBA" id="ARBA00023242"/>
    </source>
</evidence>
<organism evidence="16 17">
    <name type="scientific">Pomacea canaliculata</name>
    <name type="common">Golden apple snail</name>
    <dbReference type="NCBI Taxonomy" id="400727"/>
    <lineage>
        <taxon>Eukaryota</taxon>
        <taxon>Metazoa</taxon>
        <taxon>Spiralia</taxon>
        <taxon>Lophotrochozoa</taxon>
        <taxon>Mollusca</taxon>
        <taxon>Gastropoda</taxon>
        <taxon>Caenogastropoda</taxon>
        <taxon>Architaenioglossa</taxon>
        <taxon>Ampullarioidea</taxon>
        <taxon>Ampullariidae</taxon>
        <taxon>Pomacea</taxon>
    </lineage>
</organism>
<dbReference type="PROSITE" id="PS50102">
    <property type="entry name" value="RRM"/>
    <property type="match status" value="1"/>
</dbReference>
<evidence type="ECO:0000256" key="6">
    <source>
        <dbReference type="ARBA" id="ARBA00022884"/>
    </source>
</evidence>
<keyword evidence="10" id="KW-0539">Nucleus</keyword>
<dbReference type="InterPro" id="IPR034887">
    <property type="entry name" value="LARP7_RRM1"/>
</dbReference>
<reference evidence="16 17" key="1">
    <citation type="submission" date="2018-04" db="EMBL/GenBank/DDBJ databases">
        <title>The genome of golden apple snail Pomacea canaliculata provides insight into stress tolerance and invasive adaptation.</title>
        <authorList>
            <person name="Liu C."/>
            <person name="Liu B."/>
            <person name="Ren Y."/>
            <person name="Zhang Y."/>
            <person name="Wang H."/>
            <person name="Li S."/>
            <person name="Jiang F."/>
            <person name="Yin L."/>
            <person name="Zhang G."/>
            <person name="Qian W."/>
            <person name="Fan W."/>
        </authorList>
    </citation>
    <scope>NUCLEOTIDE SEQUENCE [LARGE SCALE GENOMIC DNA]</scope>
    <source>
        <strain evidence="16">SZHN2017</strain>
        <tissue evidence="16">Muscle</tissue>
    </source>
</reference>
<dbReference type="PRINTS" id="PR00302">
    <property type="entry name" value="LUPUSLA"/>
</dbReference>
<keyword evidence="4" id="KW-0221">Differentiation</keyword>
<dbReference type="InterPro" id="IPR002344">
    <property type="entry name" value="Lupus_La"/>
</dbReference>
<evidence type="ECO:0000259" key="14">
    <source>
        <dbReference type="PROSITE" id="PS50102"/>
    </source>
</evidence>
<feature type="domain" description="HTH La-type RNA-binding" evidence="15">
    <location>
        <begin position="30"/>
        <end position="122"/>
    </location>
</feature>
<evidence type="ECO:0000256" key="8">
    <source>
        <dbReference type="ARBA" id="ARBA00023163"/>
    </source>
</evidence>
<dbReference type="InterPro" id="IPR035979">
    <property type="entry name" value="RBD_domain_sf"/>
</dbReference>
<dbReference type="GO" id="GO:0003723">
    <property type="term" value="F:RNA binding"/>
    <property type="evidence" value="ECO:0007669"/>
    <property type="project" value="UniProtKB-UniRule"/>
</dbReference>
<feature type="domain" description="RRM" evidence="14">
    <location>
        <begin position="128"/>
        <end position="210"/>
    </location>
</feature>
<dbReference type="STRING" id="400727.A0A2T7Q056"/>
<keyword evidence="5" id="KW-0744">Spermatogenesis</keyword>
<dbReference type="Proteomes" id="UP000245119">
    <property type="component" value="Linkage Group LG1"/>
</dbReference>
<dbReference type="InterPro" id="IPR036390">
    <property type="entry name" value="WH_DNA-bd_sf"/>
</dbReference>
<dbReference type="SUPFAM" id="SSF46785">
    <property type="entry name" value="Winged helix' DNA-binding domain"/>
    <property type="match status" value="1"/>
</dbReference>
<keyword evidence="6 12" id="KW-0694">RNA-binding</keyword>
<evidence type="ECO:0000313" key="17">
    <source>
        <dbReference type="Proteomes" id="UP000245119"/>
    </source>
</evidence>
<comment type="subcellular location">
    <subcellularLocation>
        <location evidence="1">Nucleus</location>
        <location evidence="1">Nucleoplasm</location>
    </subcellularLocation>
</comment>
<dbReference type="SMART" id="SM00715">
    <property type="entry name" value="LA"/>
    <property type="match status" value="1"/>
</dbReference>
<feature type="compositionally biased region" description="Basic and acidic residues" evidence="13">
    <location>
        <begin position="420"/>
        <end position="471"/>
    </location>
</feature>
<keyword evidence="8" id="KW-0804">Transcription</keyword>
<feature type="compositionally biased region" description="Basic residues" evidence="13">
    <location>
        <begin position="408"/>
        <end position="418"/>
    </location>
</feature>
<dbReference type="SUPFAM" id="SSF54928">
    <property type="entry name" value="RNA-binding domain, RBD"/>
    <property type="match status" value="1"/>
</dbReference>
<dbReference type="Gene3D" id="1.10.10.10">
    <property type="entry name" value="Winged helix-like DNA-binding domain superfamily/Winged helix DNA-binding domain"/>
    <property type="match status" value="1"/>
</dbReference>
<feature type="compositionally biased region" description="Basic and acidic residues" evidence="13">
    <location>
        <begin position="238"/>
        <end position="252"/>
    </location>
</feature>
<evidence type="ECO:0000313" key="16">
    <source>
        <dbReference type="EMBL" id="PVD39030.1"/>
    </source>
</evidence>
<evidence type="ECO:0000256" key="13">
    <source>
        <dbReference type="SAM" id="MobiDB-lite"/>
    </source>
</evidence>
<keyword evidence="3" id="KW-0507">mRNA processing</keyword>
<dbReference type="Gene3D" id="3.30.70.330">
    <property type="match status" value="2"/>
</dbReference>
<dbReference type="OrthoDB" id="439993at2759"/>
<dbReference type="Pfam" id="PF05383">
    <property type="entry name" value="La"/>
    <property type="match status" value="1"/>
</dbReference>
<sequence length="663" mass="75916">MESTEQLPMDDDNKTGCGNDTGEFEKKKHRHRMKGLLRSIRNQMEFYFGDANINKDRFMKQHLDNAPDGYLPLSLFLKFAKILKLTSSVEIMAKALRKSDLLEVSEDKTKVRRTRPVHYMTEKEVDERTVYVEGLPPSTDHDWVSQCFSSCGKVAYVSLPRYRTTGDIKGFAFVEFETPAEAAKAIEKMNYTPEREEELHKVANIKPSKNLKYWKKRALKEGIDPEKEQGDNSMHATNYKDSKTNAEKEQQSKKKKRKRRTNDSGTEESEQPMKRAKRCDGENSENSENVSGLPCDERQEVGASGSTTEHKSCEDDTVIVKDVTQEAQDESKHESKGSSGRSTESLSEQSPRKRKRKRESPAAELGLECETDLVKKTKVIEETEENILQDTKKGKKSDEETEKEQNAKKKKLKIKQTTKKLSEQPAFKEVDSRKGKRKSTDKSEADCAKKSKSDPSDKMEEMNAKDGEINKQKRRKRKKLKKEPPRLRVISKNEWSRLKRQYLDQQRASMASLKQQLHSICSSIAQGTEHQVMRADAGDQKSGPSLRSAPEFQPNVIVEVKSEDPMSHKQLKQRIQSDIKVAYIDVKDNMLHGYIRCKDAESAQKLVASNLTGCTLHLVQEKAQNVMLESMKKSHILFEEDWSERQAERHDEENGFKAQASIL</sequence>
<name>A0A2T7Q056_POMCA</name>
<evidence type="ECO:0000259" key="15">
    <source>
        <dbReference type="PROSITE" id="PS50961"/>
    </source>
</evidence>
<dbReference type="InterPro" id="IPR012677">
    <property type="entry name" value="Nucleotide-bd_a/b_plait_sf"/>
</dbReference>
<protein>
    <recommendedName>
        <fullName evidence="2">La-related protein 7</fullName>
    </recommendedName>
    <alternativeName>
        <fullName evidence="11">La ribonucleoprotein domain family member 7</fullName>
    </alternativeName>
</protein>